<sequence length="175" mass="20315">MNRNNPGLYRLPSDEQITREFDLWEEIEGSNKKNCRPWNKVFQHFTRSTSLKPSLESDVSLDHYPDSPASYFMESSTRDYVSHDPAYWEQASYVPVLYDESVDPELSNKNKWAGIQVHILLCMLSKRSKKQHIIAGKLRLAPKMGSHGTMEYMEREVRPLLTPGELSFAEILAHR</sequence>
<name>A0A8J5UE22_FUSOX</name>
<comment type="caution">
    <text evidence="1">The sequence shown here is derived from an EMBL/GenBank/DDBJ whole genome shotgun (WGS) entry which is preliminary data.</text>
</comment>
<gene>
    <name evidence="1" type="ORF">Forpe1208_v001723</name>
</gene>
<evidence type="ECO:0000313" key="2">
    <source>
        <dbReference type="Proteomes" id="UP000694050"/>
    </source>
</evidence>
<protein>
    <submittedName>
        <fullName evidence="1">Uncharacterized protein</fullName>
    </submittedName>
</protein>
<dbReference type="EMBL" id="JAELUQ010000001">
    <property type="protein sequence ID" value="KAG7420966.1"/>
    <property type="molecule type" value="Genomic_DNA"/>
</dbReference>
<organism evidence="1 2">
    <name type="scientific">Fusarium oxysporum f. sp. rapae</name>
    <dbReference type="NCBI Taxonomy" id="485398"/>
    <lineage>
        <taxon>Eukaryota</taxon>
        <taxon>Fungi</taxon>
        <taxon>Dikarya</taxon>
        <taxon>Ascomycota</taxon>
        <taxon>Pezizomycotina</taxon>
        <taxon>Sordariomycetes</taxon>
        <taxon>Hypocreomycetidae</taxon>
        <taxon>Hypocreales</taxon>
        <taxon>Nectriaceae</taxon>
        <taxon>Fusarium</taxon>
        <taxon>Fusarium oxysporum species complex</taxon>
    </lineage>
</organism>
<dbReference type="AlphaFoldDB" id="A0A8J5UE22"/>
<accession>A0A8J5UE22</accession>
<reference evidence="1" key="1">
    <citation type="submission" date="2021-04" db="EMBL/GenBank/DDBJ databases">
        <title>First draft genome resource for Brassicaceae pathogens Fusarium oxysporum f. sp. raphani and Fusarium oxysporum f. sp. rapae.</title>
        <authorList>
            <person name="Asai S."/>
        </authorList>
    </citation>
    <scope>NUCLEOTIDE SEQUENCE</scope>
    <source>
        <strain evidence="1">Tf1208</strain>
    </source>
</reference>
<proteinExistence type="predicted"/>
<evidence type="ECO:0000313" key="1">
    <source>
        <dbReference type="EMBL" id="KAG7420966.1"/>
    </source>
</evidence>
<dbReference type="Proteomes" id="UP000694050">
    <property type="component" value="Unassembled WGS sequence"/>
</dbReference>